<dbReference type="Pfam" id="PF07703">
    <property type="entry name" value="A2M_BRD"/>
    <property type="match status" value="1"/>
</dbReference>
<evidence type="ECO:0000256" key="1">
    <source>
        <dbReference type="ARBA" id="ARBA00010556"/>
    </source>
</evidence>
<comment type="caution">
    <text evidence="5">The sequence shown here is derived from an EMBL/GenBank/DDBJ whole genome shotgun (WGS) entry which is preliminary data.</text>
</comment>
<dbReference type="Pfam" id="PF11974">
    <property type="entry name" value="bMG3"/>
    <property type="match status" value="1"/>
</dbReference>
<dbReference type="PANTHER" id="PTHR40094">
    <property type="entry name" value="ALPHA-2-MACROGLOBULIN HOMOLOG"/>
    <property type="match status" value="1"/>
</dbReference>
<dbReference type="EMBL" id="SPUM01000044">
    <property type="protein sequence ID" value="TFW33195.1"/>
    <property type="molecule type" value="Genomic_DNA"/>
</dbReference>
<sequence>MRSLLKGLFLFALSHAALAAAPTVQSFAPQGVVKQVRQVTARFSSQMVAFGDLRAPDPFIVDCPEKGHGRWIDGSTWSYDFERDLAGAVACRFTLADGARDLAGQGVTGERSFSFNTGGPAVVQPLPEDGAYGIDERQVFILGLDAVAQEDSIMRHAWCHADGINEKIGVRVLAGAERERFLELRRNFVNRYLEVYFRARGVIWRASAPLRSRRGEQLPVAVLQCQRPLPANTKVALVWGAGISASNGIATDKDQRLSYRTRPDFTAKVQCDRLTSKSGCIPILPVRLAFSAPVASSAAARIYMTTSDGKRILAQRDGEDERKAEYVSSLVFKPPFPAQSTLTVHLPADLRDDAGRALVNRARFPLALKIGEQPPLVKFSAPFGIIEARGDRMLPVTVRNVEPRLAGQMRSVGTSLRIGPDQEQEVIGWLKAMASASATWNVGASWGIRPQWGDALETPLLAGEYATKAERFTLPKPNGRQAFEVVGIPLRRPGFYVVELASPRLGAALIKNGKTAYVRAAALVTNMAAHLKLGAQSSLVWVTSLDKGKPVASAEVTVRDCAGKELWRGATDANGVARIDTGLPESRCASNYGYFVSAKKGEDFTFTLSDWRQGIESWRFNLPIGQMGDDTRLVATVFDRTLLRAGETVHMKHFLRRHTQAGFALVHAGDKVPRERYDWRIGQEAAKDKGPLPDKAWLLHQGSNEKFELPLQWDAAGNAQGEWKIPTQAKLGVYDVLIGGQVSGSFRVEQFRVPLMKAVVSGPHEPAVAPRAVTIDAQVSYLSGGPASLAPVKLATVVRDRGVSFAGYDGFTFGAGDVKEGVVKQGGGFDEDEGEWIGGEGSEAQGEGQAAARTQSLTLDRAGGARIEVDQLPRLDKSKTLLAELSFQDANGETSTVSTNIPLWPSQYVVGIKPDEWLQSRDALKFQVAVLDVSGKPVADVPVAVDLFRRSTYSHRRRLVGGFYAYENVTEVKRLGAACEGRSDAHGLLLCTVKTPNKGNLILRARAVDPAQRATITQRDVWVAGSEDNWFGVTDNDRIDLLPAKKRYEPGEEASFQVRSPFREATALVTVEREGVLDTYIRQVSGREPVITIPVKGSYAPNVYVSAMLVRGRVAGVQPTALVDLGKPAYKLGIVPIRVGWAEHELKVQVSTDKPVYKVRERVAVRVKVTRFDGSAAAPGAEVALAAVDAGLLELMPNASWNLLEAMMRERSLQVQTSTAQMQVIGKRHFGRKAVPHGGGGGRGQGRELFDTLLLWKGKVTLDANGEAQVEVPLNDSLTSFKIVAVASSGAGMFGTGQTEVRSTQDLMLLSGLPQLVREGDAFRAGFTLRNTSAGELKVALSGTVTADGGKPVALAGQTLTLASGQAQEVGWDYTAPITKALQWQVEAKALNGAASDRMRISQKVQAAVPVRTLQATLLQLDRPQSMKVERPADALPGHGGILTTFSARLGDDLPGVRQYMAAYPYVCFEQNISRAVALRDVALWKADMASLPAHLDADGMVKYFTTMGEGSDSLTAYVLSVANEAGYEIPATLKERMENALAQFVEGKLTRGSGLASGDLTLRKMAALEALSRSAHVHSSMLESFTIEPNLWPTSALLDWYQVLQRTPGLPERDARLRQAESMLRARLNLQGTTLGFSTERRDDLWWLMASADVNANRLLLAMLDNPAWQADMGRLARGTLGRQRQGRWGTTLANAWGVLAIEKFSKRFEAQPVTGTSSATLAGGGKTVNSLVPVPGSALQAWPERFAELTLRHQGTGKPWVTVQSLAAVPLAAPLSSGYRIVRTVTPVEQKVKGAWSRGDIYRVHLDLEAQSDMTWVVVNDPIPAGATILGSGLGRDSQIAASGERQRGWVEPAFRERAQDALRSYFEFVPKGKWSIEYTVRLNNQGRFSLPPTRVEALYSPEMFGELPNAQMVVGH</sequence>
<organism evidence="5 6">
    <name type="scientific">Massilia horti</name>
    <dbReference type="NCBI Taxonomy" id="2562153"/>
    <lineage>
        <taxon>Bacteria</taxon>
        <taxon>Pseudomonadati</taxon>
        <taxon>Pseudomonadota</taxon>
        <taxon>Betaproteobacteria</taxon>
        <taxon>Burkholderiales</taxon>
        <taxon>Oxalobacteraceae</taxon>
        <taxon>Telluria group</taxon>
        <taxon>Massilia</taxon>
    </lineage>
</organism>
<feature type="domain" description="Alpha-2-macroglobulin" evidence="4">
    <location>
        <begin position="1253"/>
        <end position="1343"/>
    </location>
</feature>
<dbReference type="InterPro" id="IPR051802">
    <property type="entry name" value="YfhM-like"/>
</dbReference>
<dbReference type="Pfam" id="PF17973">
    <property type="entry name" value="bMG10"/>
    <property type="match status" value="1"/>
</dbReference>
<evidence type="ECO:0000313" key="6">
    <source>
        <dbReference type="Proteomes" id="UP000297258"/>
    </source>
</evidence>
<dbReference type="InterPro" id="IPR041246">
    <property type="entry name" value="Bact_MG10"/>
</dbReference>
<keyword evidence="6" id="KW-1185">Reference proteome</keyword>
<feature type="chain" id="PRO_5021418784" evidence="2">
    <location>
        <begin position="20"/>
        <end position="1919"/>
    </location>
</feature>
<comment type="similarity">
    <text evidence="1">Belongs to the protease inhibitor I39 (alpha-2-macroglobulin) family. Bacterial alpha-2-macroglobulin subfamily.</text>
</comment>
<dbReference type="InterPro" id="IPR001599">
    <property type="entry name" value="Macroglobln_a2"/>
</dbReference>
<protein>
    <submittedName>
        <fullName evidence="5">Alpha-2-macroglobulin</fullName>
    </submittedName>
</protein>
<dbReference type="RefSeq" id="WP_135189132.1">
    <property type="nucleotide sequence ID" value="NZ_SPUM01000044.1"/>
</dbReference>
<dbReference type="Pfam" id="PF00207">
    <property type="entry name" value="A2M"/>
    <property type="match status" value="1"/>
</dbReference>
<dbReference type="PANTHER" id="PTHR40094:SF1">
    <property type="entry name" value="UBIQUITIN DOMAIN-CONTAINING PROTEIN"/>
    <property type="match status" value="1"/>
</dbReference>
<feature type="domain" description="Alpha-2-macroglobulin bait region" evidence="3">
    <location>
        <begin position="1039"/>
        <end position="1195"/>
    </location>
</feature>
<dbReference type="InterPro" id="IPR011625">
    <property type="entry name" value="A2M_N_BRD"/>
</dbReference>
<dbReference type="OrthoDB" id="9767116at2"/>
<dbReference type="Proteomes" id="UP000297258">
    <property type="component" value="Unassembled WGS sequence"/>
</dbReference>
<dbReference type="Pfam" id="PF01835">
    <property type="entry name" value="MG2"/>
    <property type="match status" value="1"/>
</dbReference>
<feature type="signal peptide" evidence="2">
    <location>
        <begin position="1"/>
        <end position="19"/>
    </location>
</feature>
<evidence type="ECO:0000259" key="4">
    <source>
        <dbReference type="SMART" id="SM01360"/>
    </source>
</evidence>
<dbReference type="InterPro" id="IPR002890">
    <property type="entry name" value="MG2"/>
</dbReference>
<evidence type="ECO:0000313" key="5">
    <source>
        <dbReference type="EMBL" id="TFW33195.1"/>
    </source>
</evidence>
<gene>
    <name evidence="5" type="ORF">E4O92_07445</name>
</gene>
<accession>A0A4Y9T174</accession>
<dbReference type="SMART" id="SM01359">
    <property type="entry name" value="A2M_N_2"/>
    <property type="match status" value="1"/>
</dbReference>
<evidence type="ECO:0000259" key="3">
    <source>
        <dbReference type="SMART" id="SM01359"/>
    </source>
</evidence>
<reference evidence="5 6" key="1">
    <citation type="submission" date="2019-03" db="EMBL/GenBank/DDBJ databases">
        <title>Draft genome of Massilia hortus sp. nov., a novel bacterial species of the Oxalobacteraceae family.</title>
        <authorList>
            <person name="Peta V."/>
            <person name="Raths R."/>
            <person name="Bucking H."/>
        </authorList>
    </citation>
    <scope>NUCLEOTIDE SEQUENCE [LARGE SCALE GENOMIC DNA]</scope>
    <source>
        <strain evidence="5 6">ONC3</strain>
    </source>
</reference>
<dbReference type="SMART" id="SM01360">
    <property type="entry name" value="A2M"/>
    <property type="match status" value="1"/>
</dbReference>
<dbReference type="InterPro" id="IPR021868">
    <property type="entry name" value="Alpha_2_Macroglob_MG3"/>
</dbReference>
<evidence type="ECO:0000256" key="2">
    <source>
        <dbReference type="SAM" id="SignalP"/>
    </source>
</evidence>
<dbReference type="Gene3D" id="1.50.10.20">
    <property type="match status" value="1"/>
</dbReference>
<name>A0A4Y9T174_9BURK</name>
<dbReference type="GO" id="GO:0004866">
    <property type="term" value="F:endopeptidase inhibitor activity"/>
    <property type="evidence" value="ECO:0007669"/>
    <property type="project" value="InterPro"/>
</dbReference>
<keyword evidence="2" id="KW-0732">Signal</keyword>
<proteinExistence type="inferred from homology"/>